<feature type="DNA-binding region" description="H-T-H motif" evidence="2">
    <location>
        <begin position="37"/>
        <end position="56"/>
    </location>
</feature>
<evidence type="ECO:0000313" key="4">
    <source>
        <dbReference type="EMBL" id="MFB9835104.1"/>
    </source>
</evidence>
<dbReference type="EMBL" id="JBHLZP010000178">
    <property type="protein sequence ID" value="MFB9835104.1"/>
    <property type="molecule type" value="Genomic_DNA"/>
</dbReference>
<dbReference type="PROSITE" id="PS01081">
    <property type="entry name" value="HTH_TETR_1"/>
    <property type="match status" value="1"/>
</dbReference>
<dbReference type="Gene3D" id="1.10.357.10">
    <property type="entry name" value="Tetracycline Repressor, domain 2"/>
    <property type="match status" value="1"/>
</dbReference>
<dbReference type="PROSITE" id="PS50977">
    <property type="entry name" value="HTH_TETR_2"/>
    <property type="match status" value="1"/>
</dbReference>
<evidence type="ECO:0000256" key="2">
    <source>
        <dbReference type="PROSITE-ProRule" id="PRU00335"/>
    </source>
</evidence>
<proteinExistence type="predicted"/>
<name>A0ABV5YJ66_9ACTN</name>
<dbReference type="InterPro" id="IPR001647">
    <property type="entry name" value="HTH_TetR"/>
</dbReference>
<dbReference type="PANTHER" id="PTHR30055:SF226">
    <property type="entry name" value="HTH-TYPE TRANSCRIPTIONAL REGULATOR PKSA"/>
    <property type="match status" value="1"/>
</dbReference>
<comment type="caution">
    <text evidence="4">The sequence shown here is derived from an EMBL/GenBank/DDBJ whole genome shotgun (WGS) entry which is preliminary data.</text>
</comment>
<accession>A0ABV5YJ66</accession>
<organism evidence="4 5">
    <name type="scientific">Actinoallomurus acaciae</name>
    <dbReference type="NCBI Taxonomy" id="502577"/>
    <lineage>
        <taxon>Bacteria</taxon>
        <taxon>Bacillati</taxon>
        <taxon>Actinomycetota</taxon>
        <taxon>Actinomycetes</taxon>
        <taxon>Streptosporangiales</taxon>
        <taxon>Thermomonosporaceae</taxon>
        <taxon>Actinoallomurus</taxon>
    </lineage>
</organism>
<keyword evidence="5" id="KW-1185">Reference proteome</keyword>
<dbReference type="RefSeq" id="WP_378205958.1">
    <property type="nucleotide sequence ID" value="NZ_JBHLZP010000178.1"/>
</dbReference>
<evidence type="ECO:0000313" key="5">
    <source>
        <dbReference type="Proteomes" id="UP001589627"/>
    </source>
</evidence>
<reference evidence="4 5" key="1">
    <citation type="submission" date="2024-09" db="EMBL/GenBank/DDBJ databases">
        <authorList>
            <person name="Sun Q."/>
            <person name="Mori K."/>
        </authorList>
    </citation>
    <scope>NUCLEOTIDE SEQUENCE [LARGE SCALE GENOMIC DNA]</scope>
    <source>
        <strain evidence="4 5">TBRC 0563</strain>
    </source>
</reference>
<keyword evidence="1 2" id="KW-0238">DNA-binding</keyword>
<protein>
    <submittedName>
        <fullName evidence="4">TetR/AcrR family transcriptional regulator</fullName>
    </submittedName>
</protein>
<gene>
    <name evidence="4" type="ORF">ACFFNX_23255</name>
</gene>
<evidence type="ECO:0000259" key="3">
    <source>
        <dbReference type="PROSITE" id="PS50977"/>
    </source>
</evidence>
<dbReference type="InterPro" id="IPR050109">
    <property type="entry name" value="HTH-type_TetR-like_transc_reg"/>
</dbReference>
<evidence type="ECO:0000256" key="1">
    <source>
        <dbReference type="ARBA" id="ARBA00023125"/>
    </source>
</evidence>
<dbReference type="PRINTS" id="PR00455">
    <property type="entry name" value="HTHTETR"/>
</dbReference>
<dbReference type="Proteomes" id="UP001589627">
    <property type="component" value="Unassembled WGS sequence"/>
</dbReference>
<dbReference type="Pfam" id="PF00440">
    <property type="entry name" value="TetR_N"/>
    <property type="match status" value="1"/>
</dbReference>
<dbReference type="PANTHER" id="PTHR30055">
    <property type="entry name" value="HTH-TYPE TRANSCRIPTIONAL REGULATOR RUTR"/>
    <property type="match status" value="1"/>
</dbReference>
<dbReference type="InterPro" id="IPR023772">
    <property type="entry name" value="DNA-bd_HTH_TetR-type_CS"/>
</dbReference>
<dbReference type="SUPFAM" id="SSF46689">
    <property type="entry name" value="Homeodomain-like"/>
    <property type="match status" value="1"/>
</dbReference>
<sequence length="214" mass="22032">MPYRRTPRVEARLSASRERILSAALAIVAERGYAGCSVAAVARRAGVATGSVYRHFPAKADLVAEVFRTASQREVDAVARAVALERTAAQAIAAVVETFASRALRAPRMAYALLAEPADPAVDGERLVSRRAFADAIVVPSTRGVATGELPDQDVQVSAAALVGAIGEALVGPLAARAAVTDASVAAPVPDVSGGTAHLITFVQRSIGAVHDDA</sequence>
<dbReference type="InterPro" id="IPR009057">
    <property type="entry name" value="Homeodomain-like_sf"/>
</dbReference>
<feature type="domain" description="HTH tetR-type" evidence="3">
    <location>
        <begin position="14"/>
        <end position="74"/>
    </location>
</feature>